<protein>
    <submittedName>
        <fullName evidence="1">Uncharacterized protein</fullName>
    </submittedName>
</protein>
<organism evidence="1 2">
    <name type="scientific">Microbacterium resistens</name>
    <dbReference type="NCBI Taxonomy" id="156977"/>
    <lineage>
        <taxon>Bacteria</taxon>
        <taxon>Bacillati</taxon>
        <taxon>Actinomycetota</taxon>
        <taxon>Actinomycetes</taxon>
        <taxon>Micrococcales</taxon>
        <taxon>Microbacteriaceae</taxon>
        <taxon>Microbacterium</taxon>
    </lineage>
</organism>
<dbReference type="Proteomes" id="UP001199642">
    <property type="component" value="Chromosome"/>
</dbReference>
<proteinExistence type="predicted"/>
<evidence type="ECO:0000313" key="1">
    <source>
        <dbReference type="EMBL" id="UGS24973.1"/>
    </source>
</evidence>
<keyword evidence="2" id="KW-1185">Reference proteome</keyword>
<gene>
    <name evidence="1" type="ORF">K8F61_09635</name>
</gene>
<dbReference type="RefSeq" id="WP_231818847.1">
    <property type="nucleotide sequence ID" value="NZ_CP082781.1"/>
</dbReference>
<dbReference type="EMBL" id="CP082781">
    <property type="protein sequence ID" value="UGS24973.1"/>
    <property type="molecule type" value="Genomic_DNA"/>
</dbReference>
<accession>A0ABY3RMD9</accession>
<name>A0ABY3RMD9_9MICO</name>
<sequence length="99" mass="11018">MINIDQTEVRELQQEAHRMLCDIETGNGTPGERWRSEEPDSSVIEGTLRTLAAIGLGLRQLELESVTEARVQGLSWEEIGAAMFRSPDSLRATYGADRT</sequence>
<evidence type="ECO:0000313" key="2">
    <source>
        <dbReference type="Proteomes" id="UP001199642"/>
    </source>
</evidence>
<reference evidence="1 2" key="1">
    <citation type="submission" date="2023-01" db="EMBL/GenBank/DDBJ databases">
        <title>Characterization of estradiol degrading bacteria Microbacterium sp. MZT7 and reveal degrading genes through genome analysis.</title>
        <authorList>
            <person name="Hao P."/>
            <person name="Gao Y."/>
        </authorList>
    </citation>
    <scope>NUCLEOTIDE SEQUENCE [LARGE SCALE GENOMIC DNA]</scope>
    <source>
        <strain evidence="1 2">MZT7</strain>
    </source>
</reference>